<evidence type="ECO:0000313" key="3">
    <source>
        <dbReference type="Proteomes" id="UP000564644"/>
    </source>
</evidence>
<name>A0A7X0SKG9_9BACL</name>
<dbReference type="EMBL" id="JACJVO010000007">
    <property type="protein sequence ID" value="MBB6730380.1"/>
    <property type="molecule type" value="Genomic_DNA"/>
</dbReference>
<protein>
    <submittedName>
        <fullName evidence="2">Iron-sulfur cluster biosynthesis family protein</fullName>
    </submittedName>
</protein>
<dbReference type="Pfam" id="PF01521">
    <property type="entry name" value="Fe-S_biosyn"/>
    <property type="match status" value="1"/>
</dbReference>
<evidence type="ECO:0000259" key="1">
    <source>
        <dbReference type="Pfam" id="PF01521"/>
    </source>
</evidence>
<accession>A0A7X0SKG9</accession>
<organism evidence="2 3">
    <name type="scientific">Cohnella zeiphila</name>
    <dbReference type="NCBI Taxonomy" id="2761120"/>
    <lineage>
        <taxon>Bacteria</taxon>
        <taxon>Bacillati</taxon>
        <taxon>Bacillota</taxon>
        <taxon>Bacilli</taxon>
        <taxon>Bacillales</taxon>
        <taxon>Paenibacillaceae</taxon>
        <taxon>Cohnella</taxon>
    </lineage>
</organism>
<sequence>MNVTWSDEAIAALRDRLGPGSAQIRLVYDTEGCGCAVNGVPALWAADRPEPGEVQAESAVFPLWHQKEHEIYFDPELRIGYRARERAFTLSSDSQIYTNRLAFTDRRSAAAER</sequence>
<evidence type="ECO:0000313" key="2">
    <source>
        <dbReference type="EMBL" id="MBB6730380.1"/>
    </source>
</evidence>
<gene>
    <name evidence="2" type="ORF">H7C18_05655</name>
</gene>
<dbReference type="Gene3D" id="2.60.300.12">
    <property type="entry name" value="HesB-like domain"/>
    <property type="match status" value="1"/>
</dbReference>
<dbReference type="SUPFAM" id="SSF89360">
    <property type="entry name" value="HesB-like domain"/>
    <property type="match status" value="1"/>
</dbReference>
<reference evidence="2 3" key="1">
    <citation type="submission" date="2020-08" db="EMBL/GenBank/DDBJ databases">
        <title>Cohnella phylogeny.</title>
        <authorList>
            <person name="Dunlap C."/>
        </authorList>
    </citation>
    <scope>NUCLEOTIDE SEQUENCE [LARGE SCALE GENOMIC DNA]</scope>
    <source>
        <strain evidence="2 3">CBP 2801</strain>
    </source>
</reference>
<dbReference type="RefSeq" id="WP_185128050.1">
    <property type="nucleotide sequence ID" value="NZ_JACJVO010000007.1"/>
</dbReference>
<comment type="caution">
    <text evidence="2">The sequence shown here is derived from an EMBL/GenBank/DDBJ whole genome shotgun (WGS) entry which is preliminary data.</text>
</comment>
<feature type="domain" description="Core" evidence="1">
    <location>
        <begin position="1"/>
        <end position="103"/>
    </location>
</feature>
<keyword evidence="3" id="KW-1185">Reference proteome</keyword>
<proteinExistence type="predicted"/>
<dbReference type="AlphaFoldDB" id="A0A7X0SKG9"/>
<dbReference type="InterPro" id="IPR000361">
    <property type="entry name" value="ATAP_core_dom"/>
</dbReference>
<dbReference type="InterPro" id="IPR035903">
    <property type="entry name" value="HesB-like_dom_sf"/>
</dbReference>
<dbReference type="Proteomes" id="UP000564644">
    <property type="component" value="Unassembled WGS sequence"/>
</dbReference>